<keyword evidence="3 6" id="KW-0812">Transmembrane</keyword>
<dbReference type="Pfam" id="PF14296">
    <property type="entry name" value="O-ag_pol_Wzy"/>
    <property type="match status" value="1"/>
</dbReference>
<reference evidence="7 8" key="1">
    <citation type="submission" date="2019-12" db="EMBL/GenBank/DDBJ databases">
        <title>Corynebacterium sp. nov., isolated from feces of the Anser Albifrons in China.</title>
        <authorList>
            <person name="Liu Q."/>
        </authorList>
    </citation>
    <scope>NUCLEOTIDE SEQUENCE [LARGE SCALE GENOMIC DNA]</scope>
    <source>
        <strain evidence="7 8">4H37-19</strain>
    </source>
</reference>
<feature type="transmembrane region" description="Helical" evidence="6">
    <location>
        <begin position="421"/>
        <end position="440"/>
    </location>
</feature>
<feature type="transmembrane region" description="Helical" evidence="6">
    <location>
        <begin position="940"/>
        <end position="957"/>
    </location>
</feature>
<keyword evidence="4 6" id="KW-1133">Transmembrane helix</keyword>
<dbReference type="KEGG" id="cpoy:GP475_04680"/>
<dbReference type="RefSeq" id="WP_394367410.1">
    <property type="nucleotide sequence ID" value="NZ_CP046884.1"/>
</dbReference>
<gene>
    <name evidence="7" type="ORF">GP475_04680</name>
</gene>
<feature type="transmembrane region" description="Helical" evidence="6">
    <location>
        <begin position="241"/>
        <end position="258"/>
    </location>
</feature>
<sequence length="970" mass="110306">MVCYLKLSNKVDLPLRIRLIAFIVAFSVLFLFLAFNSDALIFGFVLAIWISWLGYLISLGKSGMVSVIFYLFFGAVLLGRETIDLTFNLRINDFPQHVNKWVYVELASCLIAMIFSYSILQYAGKEKRKGGNCYHIVHDFLRFRNRDFARFELNLGRLKYLYQLDIRSSLVYLFIFLLMVSYLKKSYEISYVLQNGYLSLYTEFAKSSADQPWLILLTKCEQMLQLSFSSILAFSKVNKKSLLLIGGYVIYLALTLLTGQRFNATVGLLILVIFFILKCNHVIIKFFQQRTFTACSLLVLGIISAILILEFVEHSRGTGRDTFTSPVLNLLYQQGVSIMVLKRELLYHDHLNQDIYYSLSFLYYGIFARFRGIPVLHGNTVENALNGASLSRALTYALDKPLYLRGGGYGSSFIAEAHADFGLIGVIIIAFLYGALLYWLDGIGCSARQDILRYLLIPLIIWAPRGEATGFVTTLFQPANLLFIALLLAFALVSKVSQWFTSFIGATMKKLLLSVAVNFISLVTMGLLTLVLPGILGHTEYSWWQVYVMWSIYGGYLTLGLTDGAYLMYGGFSQENVPSKLISVQLKSLIGFHLIFSIFAIAIMIWWKPLDTWYWLVICVVFSNLFYVPRLLLTAMMQTTSSIVDFSKIIILEKLVYLFGAAAILTTGYRGFIGIIFMDLFSKAVGFSYSLYLSKEFLSWSDVSFSELKSEIFKSMSIGLYVVVANFCSLLINGIVRMVIHYHWGLAAFGYISFSFTIANLVITFGQAISIVIFPYLKRFDIESYSLIYNKISAPLTLFLTLSLLCYFPLSLFIGLYLPEYKFPVIVLGILFPMMLFEARYRVLDMTYLKALRMERFLMVNNILSVLIALALSTSIAYYFNNIVYTVLVITIVTAWRCLSSEIALRSRIDIYPYRDLFISVIGSSLMCIVVLKFHFISGGLLMLLYVIVVLLIRPRIDVSRPLLIFSKGA</sequence>
<dbReference type="PANTHER" id="PTHR30250">
    <property type="entry name" value="PST FAMILY PREDICTED COLANIC ACID TRANSPORTER"/>
    <property type="match status" value="1"/>
</dbReference>
<feature type="transmembrane region" description="Helical" evidence="6">
    <location>
        <begin position="39"/>
        <end position="57"/>
    </location>
</feature>
<feature type="transmembrane region" description="Helical" evidence="6">
    <location>
        <begin position="862"/>
        <end position="880"/>
    </location>
</feature>
<evidence type="ECO:0000256" key="5">
    <source>
        <dbReference type="ARBA" id="ARBA00023136"/>
    </source>
</evidence>
<feature type="transmembrane region" description="Helical" evidence="6">
    <location>
        <begin position="101"/>
        <end position="120"/>
    </location>
</feature>
<evidence type="ECO:0000256" key="2">
    <source>
        <dbReference type="ARBA" id="ARBA00022475"/>
    </source>
</evidence>
<evidence type="ECO:0000256" key="3">
    <source>
        <dbReference type="ARBA" id="ARBA00022692"/>
    </source>
</evidence>
<proteinExistence type="predicted"/>
<feature type="transmembrane region" description="Helical" evidence="6">
    <location>
        <begin position="613"/>
        <end position="633"/>
    </location>
</feature>
<evidence type="ECO:0000313" key="7">
    <source>
        <dbReference type="EMBL" id="QNQ90016.1"/>
    </source>
</evidence>
<feature type="transmembrane region" description="Helical" evidence="6">
    <location>
        <begin position="547"/>
        <end position="569"/>
    </location>
</feature>
<feature type="transmembrane region" description="Helical" evidence="6">
    <location>
        <begin position="752"/>
        <end position="777"/>
    </location>
</feature>
<feature type="transmembrane region" description="Helical" evidence="6">
    <location>
        <begin position="886"/>
        <end position="905"/>
    </location>
</feature>
<feature type="transmembrane region" description="Helical" evidence="6">
    <location>
        <begin position="164"/>
        <end position="183"/>
    </location>
</feature>
<evidence type="ECO:0000313" key="8">
    <source>
        <dbReference type="Proteomes" id="UP000516320"/>
    </source>
</evidence>
<organism evidence="7 8">
    <name type="scientific">Corynebacterium poyangense</name>
    <dbReference type="NCBI Taxonomy" id="2684405"/>
    <lineage>
        <taxon>Bacteria</taxon>
        <taxon>Bacillati</taxon>
        <taxon>Actinomycetota</taxon>
        <taxon>Actinomycetes</taxon>
        <taxon>Mycobacteriales</taxon>
        <taxon>Corynebacteriaceae</taxon>
        <taxon>Corynebacterium</taxon>
    </lineage>
</organism>
<feature type="transmembrane region" description="Helical" evidence="6">
    <location>
        <begin position="15"/>
        <end position="33"/>
    </location>
</feature>
<evidence type="ECO:0000256" key="4">
    <source>
        <dbReference type="ARBA" id="ARBA00022989"/>
    </source>
</evidence>
<feature type="transmembrane region" description="Helical" evidence="6">
    <location>
        <begin position="291"/>
        <end position="312"/>
    </location>
</feature>
<feature type="transmembrane region" description="Helical" evidence="6">
    <location>
        <begin position="482"/>
        <end position="504"/>
    </location>
</feature>
<comment type="subcellular location">
    <subcellularLocation>
        <location evidence="1">Cell membrane</location>
        <topology evidence="1">Multi-pass membrane protein</topology>
    </subcellularLocation>
</comment>
<dbReference type="GO" id="GO:0005886">
    <property type="term" value="C:plasma membrane"/>
    <property type="evidence" value="ECO:0007669"/>
    <property type="project" value="UniProtKB-SubCell"/>
</dbReference>
<dbReference type="NCBIfam" id="TIGR04370">
    <property type="entry name" value="glyco_rpt_poly"/>
    <property type="match status" value="1"/>
</dbReference>
<dbReference type="PANTHER" id="PTHR30250:SF11">
    <property type="entry name" value="O-ANTIGEN TRANSPORTER-RELATED"/>
    <property type="match status" value="1"/>
</dbReference>
<name>A0A7H0SN91_9CORY</name>
<protein>
    <submittedName>
        <fullName evidence="7">O-antigen polysaccharide polymerase Wzy</fullName>
    </submittedName>
</protein>
<keyword evidence="2" id="KW-1003">Cell membrane</keyword>
<evidence type="ECO:0000256" key="6">
    <source>
        <dbReference type="SAM" id="Phobius"/>
    </source>
</evidence>
<accession>A0A7H0SN91</accession>
<feature type="transmembrane region" description="Helical" evidence="6">
    <location>
        <begin position="64"/>
        <end position="81"/>
    </location>
</feature>
<evidence type="ECO:0000256" key="1">
    <source>
        <dbReference type="ARBA" id="ARBA00004651"/>
    </source>
</evidence>
<dbReference type="Proteomes" id="UP000516320">
    <property type="component" value="Chromosome"/>
</dbReference>
<dbReference type="EMBL" id="CP046884">
    <property type="protein sequence ID" value="QNQ90016.1"/>
    <property type="molecule type" value="Genomic_DNA"/>
</dbReference>
<feature type="transmembrane region" description="Helical" evidence="6">
    <location>
        <begin position="511"/>
        <end position="535"/>
    </location>
</feature>
<dbReference type="AlphaFoldDB" id="A0A7H0SN91"/>
<dbReference type="InterPro" id="IPR050833">
    <property type="entry name" value="Poly_Biosynth_Transport"/>
</dbReference>
<feature type="transmembrane region" description="Helical" evidence="6">
    <location>
        <begin position="264"/>
        <end position="284"/>
    </location>
</feature>
<keyword evidence="5 6" id="KW-0472">Membrane</keyword>
<feature type="transmembrane region" description="Helical" evidence="6">
    <location>
        <begin position="589"/>
        <end position="607"/>
    </location>
</feature>
<feature type="transmembrane region" description="Helical" evidence="6">
    <location>
        <begin position="718"/>
        <end position="740"/>
    </location>
</feature>
<feature type="transmembrane region" description="Helical" evidence="6">
    <location>
        <begin position="798"/>
        <end position="817"/>
    </location>
</feature>
<dbReference type="InterPro" id="IPR029468">
    <property type="entry name" value="O-ag_pol_Wzy"/>
</dbReference>
<keyword evidence="8" id="KW-1185">Reference proteome</keyword>